<evidence type="ECO:0000259" key="2">
    <source>
        <dbReference type="Pfam" id="PF01408"/>
    </source>
</evidence>
<protein>
    <submittedName>
        <fullName evidence="4">Putative oxidoreductase</fullName>
    </submittedName>
</protein>
<dbReference type="Pfam" id="PF01408">
    <property type="entry name" value="GFO_IDH_MocA"/>
    <property type="match status" value="1"/>
</dbReference>
<dbReference type="Gene3D" id="3.40.50.720">
    <property type="entry name" value="NAD(P)-binding Rossmann-like Domain"/>
    <property type="match status" value="1"/>
</dbReference>
<dbReference type="Gene3D" id="3.30.360.10">
    <property type="entry name" value="Dihydrodipicolinate Reductase, domain 2"/>
    <property type="match status" value="1"/>
</dbReference>
<reference evidence="4" key="1">
    <citation type="submission" date="2012-10" db="EMBL/GenBank/DDBJ databases">
        <authorList>
            <person name="Sandrine L."/>
        </authorList>
    </citation>
    <scope>NUCLEOTIDE SEQUENCE</scope>
</reference>
<keyword evidence="1" id="KW-0560">Oxidoreductase</keyword>
<feature type="domain" description="Gfo/Idh/MocA-like oxidoreductase C-terminal" evidence="3">
    <location>
        <begin position="135"/>
        <end position="354"/>
    </location>
</feature>
<sequence length="358" mass="39474">MEKIKAGVIGTGNVAEMHAQALKNNPDAELVAVCGRHGDNAERFAERFGIPHAFTGLGEMLAMPELEAVCVATANADHGPSSIAALNAGKHVIVEKPMALSYAEAQEMEEAARRSGKLLMVGMKYRFTRDFQLLRDLVASGEFGELYYSEMWAHRRHGHPGGTFASKKDAGGGILFDCGSHFLDDYYFVAGKPKAVSVYCANYNKLGMRPDMKDPRYYVSRASDGTEPNEVEDVSLSMIRYDNGSVLNMPLSFTLNIEAKNGEEAGYRFCGTKMGAGHDDVEMKLFSDFHGNMTNTTFYTPMVHNYEEEFKLEIANFLGAIRGTEECLSPAEDGVEIMRVLEALYESAETGHEVVIKR</sequence>
<evidence type="ECO:0000313" key="4">
    <source>
        <dbReference type="EMBL" id="CCO21796.1"/>
    </source>
</evidence>
<dbReference type="GO" id="GO:0000166">
    <property type="term" value="F:nucleotide binding"/>
    <property type="evidence" value="ECO:0007669"/>
    <property type="project" value="InterPro"/>
</dbReference>
<dbReference type="EMBL" id="HF548330">
    <property type="protein sequence ID" value="CCO21796.1"/>
    <property type="molecule type" value="Genomic_DNA"/>
</dbReference>
<dbReference type="SUPFAM" id="SSF55347">
    <property type="entry name" value="Glyceraldehyde-3-phosphate dehydrogenase-like, C-terminal domain"/>
    <property type="match status" value="1"/>
</dbReference>
<feature type="domain" description="Gfo/Idh/MocA-like oxidoreductase N-terminal" evidence="2">
    <location>
        <begin position="4"/>
        <end position="122"/>
    </location>
</feature>
<accession>S0DGQ4</accession>
<dbReference type="AlphaFoldDB" id="S0DGQ4"/>
<evidence type="ECO:0000256" key="1">
    <source>
        <dbReference type="ARBA" id="ARBA00023002"/>
    </source>
</evidence>
<dbReference type="PANTHER" id="PTHR43818:SF11">
    <property type="entry name" value="BCDNA.GH03377"/>
    <property type="match status" value="1"/>
</dbReference>
<name>S0DGQ4_9ZZZZ</name>
<dbReference type="GO" id="GO:0016491">
    <property type="term" value="F:oxidoreductase activity"/>
    <property type="evidence" value="ECO:0007669"/>
    <property type="project" value="UniProtKB-KW"/>
</dbReference>
<dbReference type="InterPro" id="IPR050463">
    <property type="entry name" value="Gfo/Idh/MocA_oxidrdct_glycsds"/>
</dbReference>
<dbReference type="Pfam" id="PF02894">
    <property type="entry name" value="GFO_IDH_MocA_C"/>
    <property type="match status" value="1"/>
</dbReference>
<reference evidence="4" key="2">
    <citation type="journal article" date="2013" name="Biotechnol. Biofuels">
        <title>Mining for hemicellulases in the fungus-growing termite Pseudacanthotermes militaris using functional metagenomics.</title>
        <authorList>
            <person name="Bastien G."/>
            <person name="Arnal G."/>
            <person name="Bozonnet S."/>
            <person name="Laguerre S."/>
            <person name="Ferreira F."/>
            <person name="Faure R."/>
            <person name="Henrissat B."/>
            <person name="Lefevre F."/>
            <person name="Robe P."/>
            <person name="Bouchez O."/>
            <person name="Noirot C."/>
            <person name="Dumon C."/>
            <person name="O'Donohue M."/>
        </authorList>
    </citation>
    <scope>NUCLEOTIDE SEQUENCE</scope>
</reference>
<organism evidence="4">
    <name type="scientific">termite gut metagenome</name>
    <dbReference type="NCBI Taxonomy" id="433724"/>
    <lineage>
        <taxon>unclassified sequences</taxon>
        <taxon>metagenomes</taxon>
        <taxon>organismal metagenomes</taxon>
    </lineage>
</organism>
<dbReference type="PANTHER" id="PTHR43818">
    <property type="entry name" value="BCDNA.GH03377"/>
    <property type="match status" value="1"/>
</dbReference>
<dbReference type="SUPFAM" id="SSF51735">
    <property type="entry name" value="NAD(P)-binding Rossmann-fold domains"/>
    <property type="match status" value="1"/>
</dbReference>
<dbReference type="InterPro" id="IPR036291">
    <property type="entry name" value="NAD(P)-bd_dom_sf"/>
</dbReference>
<evidence type="ECO:0000259" key="3">
    <source>
        <dbReference type="Pfam" id="PF02894"/>
    </source>
</evidence>
<dbReference type="InterPro" id="IPR000683">
    <property type="entry name" value="Gfo/Idh/MocA-like_OxRdtase_N"/>
</dbReference>
<proteinExistence type="predicted"/>
<dbReference type="InterPro" id="IPR004104">
    <property type="entry name" value="Gfo/Idh/MocA-like_OxRdtase_C"/>
</dbReference>
<gene>
    <name evidence="4" type="ORF">BN138_984</name>
</gene>